<dbReference type="AlphaFoldDB" id="A0A8X7XN40"/>
<dbReference type="GO" id="GO:0017124">
    <property type="term" value="F:SH3 domain binding"/>
    <property type="evidence" value="ECO:0007669"/>
    <property type="project" value="UniProtKB-KW"/>
</dbReference>
<keyword evidence="8" id="KW-0677">Repeat</keyword>
<comment type="function">
    <text evidence="14">Inositol 5-phosphatase, which converts inositol 1,4,5-trisphosphate to inositol 1,4-bisphosphate. Also converts phosphatidylinositol 4,5-bisphosphate to phosphatidylinositol 4-phosphate and inositol 1,3,4,5-tetrakisphosphate to inositol 1,3,4-trisphosphate in vitro. May be involved in modulation of the function of inositol and phosphatidylinositol polyphosphate-binding proteins that are present at membranes ruffles.</text>
</comment>
<feature type="region of interest" description="Disordered" evidence="19">
    <location>
        <begin position="629"/>
        <end position="775"/>
    </location>
</feature>
<keyword evidence="7" id="KW-0597">Phosphoprotein</keyword>
<feature type="non-terminal residue" evidence="21">
    <location>
        <position position="1"/>
    </location>
</feature>
<evidence type="ECO:0000256" key="13">
    <source>
        <dbReference type="ARBA" id="ARBA00052071"/>
    </source>
</evidence>
<comment type="catalytic activity">
    <reaction evidence="12">
        <text>1D-myo-inositol 1,4,5-trisphosphate + H2O = 1D-myo-inositol 1,4-bisphosphate + phosphate</text>
        <dbReference type="Rhea" id="RHEA:19797"/>
        <dbReference type="ChEBI" id="CHEBI:15377"/>
        <dbReference type="ChEBI" id="CHEBI:43474"/>
        <dbReference type="ChEBI" id="CHEBI:58282"/>
        <dbReference type="ChEBI" id="CHEBI:203600"/>
        <dbReference type="EC" id="3.1.3.56"/>
    </reaction>
    <physiologicalReaction direction="left-to-right" evidence="12">
        <dbReference type="Rhea" id="RHEA:19798"/>
    </physiologicalReaction>
</comment>
<feature type="compositionally biased region" description="Low complexity" evidence="19">
    <location>
        <begin position="629"/>
        <end position="645"/>
    </location>
</feature>
<feature type="non-terminal residue" evidence="21">
    <location>
        <position position="775"/>
    </location>
</feature>
<dbReference type="InterPro" id="IPR046985">
    <property type="entry name" value="IP5"/>
</dbReference>
<dbReference type="Gene3D" id="3.60.10.10">
    <property type="entry name" value="Endonuclease/exonuclease/phosphatase"/>
    <property type="match status" value="1"/>
</dbReference>
<keyword evidence="22" id="KW-1185">Reference proteome</keyword>
<feature type="domain" description="Inositol polyphosphate-related phosphatase" evidence="20">
    <location>
        <begin position="210"/>
        <end position="532"/>
    </location>
</feature>
<evidence type="ECO:0000256" key="14">
    <source>
        <dbReference type="ARBA" id="ARBA00059259"/>
    </source>
</evidence>
<evidence type="ECO:0000256" key="1">
    <source>
        <dbReference type="ARBA" id="ARBA00004496"/>
    </source>
</evidence>
<dbReference type="PANTHER" id="PTHR11200">
    <property type="entry name" value="INOSITOL 5-PHOSPHATASE"/>
    <property type="match status" value="1"/>
</dbReference>
<evidence type="ECO:0000256" key="18">
    <source>
        <dbReference type="ARBA" id="ARBA00080358"/>
    </source>
</evidence>
<feature type="compositionally biased region" description="Low complexity" evidence="19">
    <location>
        <begin position="722"/>
        <end position="740"/>
    </location>
</feature>
<keyword evidence="6" id="KW-0963">Cytoplasm</keyword>
<organism evidence="21 22">
    <name type="scientific">Polypterus senegalus</name>
    <name type="common">Senegal bichir</name>
    <dbReference type="NCBI Taxonomy" id="55291"/>
    <lineage>
        <taxon>Eukaryota</taxon>
        <taxon>Metazoa</taxon>
        <taxon>Chordata</taxon>
        <taxon>Craniata</taxon>
        <taxon>Vertebrata</taxon>
        <taxon>Euteleostomi</taxon>
        <taxon>Actinopterygii</taxon>
        <taxon>Polypteriformes</taxon>
        <taxon>Polypteridae</taxon>
        <taxon>Polypterus</taxon>
    </lineage>
</organism>
<dbReference type="Pfam" id="PF22669">
    <property type="entry name" value="Exo_endo_phos2"/>
    <property type="match status" value="1"/>
</dbReference>
<dbReference type="InterPro" id="IPR036691">
    <property type="entry name" value="Endo/exonu/phosph_ase_sf"/>
</dbReference>
<dbReference type="InterPro" id="IPR000300">
    <property type="entry name" value="IPPc"/>
</dbReference>
<accession>A0A8X7XN40</accession>
<dbReference type="EC" id="3.1.3.56" evidence="3"/>
<evidence type="ECO:0000256" key="10">
    <source>
        <dbReference type="ARBA" id="ARBA00023036"/>
    </source>
</evidence>
<dbReference type="GO" id="GO:0001726">
    <property type="term" value="C:ruffle"/>
    <property type="evidence" value="ECO:0007669"/>
    <property type="project" value="TreeGrafter"/>
</dbReference>
<comment type="catalytic activity">
    <reaction evidence="11">
        <text>a 1,2-diacyl-sn-glycero-3-phospho-(1D-myo-inositol-4,5-bisphosphate) + H2O = a 1,2-diacyl-sn-glycero-3-phospho-(1D-myo-inositol 4-phosphate) + phosphate</text>
        <dbReference type="Rhea" id="RHEA:22764"/>
        <dbReference type="ChEBI" id="CHEBI:15377"/>
        <dbReference type="ChEBI" id="CHEBI:43474"/>
        <dbReference type="ChEBI" id="CHEBI:58178"/>
        <dbReference type="ChEBI" id="CHEBI:58456"/>
        <dbReference type="EC" id="3.1.3.36"/>
    </reaction>
    <physiologicalReaction direction="left-to-right" evidence="11">
        <dbReference type="Rhea" id="RHEA:22765"/>
    </physiologicalReaction>
</comment>
<dbReference type="Gene3D" id="2.60.40.2840">
    <property type="match status" value="1"/>
</dbReference>
<dbReference type="FunFam" id="2.60.40.2840:FF:000003">
    <property type="entry name" value="Phosphatidylinositol 4,5-bisphosphate 5-phosphatase A"/>
    <property type="match status" value="1"/>
</dbReference>
<feature type="compositionally biased region" description="Basic and acidic residues" evidence="19">
    <location>
        <begin position="1"/>
        <end position="25"/>
    </location>
</feature>
<dbReference type="GO" id="GO:0004445">
    <property type="term" value="F:inositol-polyphosphate 5-phosphatase activity"/>
    <property type="evidence" value="ECO:0007669"/>
    <property type="project" value="UniProtKB-EC"/>
</dbReference>
<evidence type="ECO:0000256" key="19">
    <source>
        <dbReference type="SAM" id="MobiDB-lite"/>
    </source>
</evidence>
<evidence type="ECO:0000256" key="9">
    <source>
        <dbReference type="ARBA" id="ARBA00022801"/>
    </source>
</evidence>
<sequence length="775" mass="85583">MNPASEEPKKQVPCDRLTADLDTVSHSRRSPKQGRADIPSFTLHEPKQRKAKGNSGPKIPTGLSLAIAVDEESQSSKPDACQYGQGLSPTRAYISPSSTRPRSPVHAGDPVKSADSLLKGLGVSSPTGFSSSLKAVQNPPFATSGKVNAAPVRSPSTPTSPSVPELAGEASFKSAVYALGIQYPESSSSGKHADLKMKGTTEPMEENEDDDFRIHIVTWNVAAAAPPDDITSLLGLNVGDGRTDMYIIGLQEVNSMINKRLKDAIFTDQWSELCMDSLASFGYVLVTSQRMQGVLLLILVKYYHLPFLRDIQTETTRTGLGGYWGNKGGVSARMSVFGHMVCFLNCHLPAHMENSEQRMEDFESILQQQFDSQSATSILDHDVVFWFGDLNFRIEHYDMNFVKYAIDSNKLSMLWEKDQLNMAKTMEPVLEGFHEGVLRFPPTYKFDVGTSIYDTSAKKRKPAWTDRILWKVKNPESKASTPQTASKRHSGVLQAGGLVVSQHSYRSHMEYVVSDHKPVSSIFTLKFPYKIDVPFVQLAVEDEWNAVSDAIVRYKMAQTFPRSSWDWIGLYKVGFRHQKDYVSYVWAKHEDPVSFSEESLPKGSGEYILGYYSNNLSTIVGVTEPFQISLPTSSPSSSPSDSSEYSSEDDSTLVLLRTKSRSPSPGKSRQRGRRSRSRSPVLPKLQGLNLRPKSRDKSKGRSPSPRAGHGSKRERLVPEPEAPASMAAPPSRSSGHSRPGIEVTTPEPKERNKVVMRKTPDGALALSDKSKDVGL</sequence>
<keyword evidence="5" id="KW-0488">Methylation</keyword>
<feature type="region of interest" description="Disordered" evidence="19">
    <location>
        <begin position="144"/>
        <end position="165"/>
    </location>
</feature>
<dbReference type="InterPro" id="IPR041611">
    <property type="entry name" value="SKICH"/>
</dbReference>
<evidence type="ECO:0000256" key="15">
    <source>
        <dbReference type="ARBA" id="ARBA00067189"/>
    </source>
</evidence>
<evidence type="ECO:0000256" key="8">
    <source>
        <dbReference type="ARBA" id="ARBA00022737"/>
    </source>
</evidence>
<gene>
    <name evidence="21" type="primary">Inpp5j</name>
    <name evidence="21" type="ORF">GTO96_0005674</name>
</gene>
<evidence type="ECO:0000256" key="5">
    <source>
        <dbReference type="ARBA" id="ARBA00022481"/>
    </source>
</evidence>
<keyword evidence="10" id="KW-0729">SH3-binding</keyword>
<feature type="compositionally biased region" description="Basic residues" evidence="19">
    <location>
        <begin position="668"/>
        <end position="677"/>
    </location>
</feature>
<dbReference type="PANTHER" id="PTHR11200:SF127">
    <property type="entry name" value="PHOSPHATIDYLINOSITOL 4,5-BISPHOSPHATE 5-PHOSPHATASE A"/>
    <property type="match status" value="1"/>
</dbReference>
<protein>
    <recommendedName>
        <fullName evidence="15">Phosphatidylinositol 4,5-bisphosphate 5-phosphatase A</fullName>
        <ecNumber evidence="4">3.1.3.36</ecNumber>
        <ecNumber evidence="3">3.1.3.56</ecNumber>
    </recommendedName>
    <alternativeName>
        <fullName evidence="16">Inositol polyphosphate 5-phosphatase J</fullName>
    </alternativeName>
    <alternativeName>
        <fullName evidence="18">Phosphatidylinositol 1,3,4,5-tetrakisphosphate 5-phosphatase</fullName>
    </alternativeName>
    <alternativeName>
        <fullName evidence="17">Phosphatidylinositol 1,4,5-trisphosphate 5-phosphatase</fullName>
    </alternativeName>
</protein>
<dbReference type="Pfam" id="PF17751">
    <property type="entry name" value="SKICH"/>
    <property type="match status" value="1"/>
</dbReference>
<evidence type="ECO:0000313" key="21">
    <source>
        <dbReference type="EMBL" id="KAG2471021.1"/>
    </source>
</evidence>
<evidence type="ECO:0000256" key="11">
    <source>
        <dbReference type="ARBA" id="ARBA00050516"/>
    </source>
</evidence>
<dbReference type="Proteomes" id="UP000886611">
    <property type="component" value="Unassembled WGS sequence"/>
</dbReference>
<dbReference type="GO" id="GO:0034485">
    <property type="term" value="F:phosphatidylinositol-3,4,5-trisphosphate 5-phosphatase activity"/>
    <property type="evidence" value="ECO:0007669"/>
    <property type="project" value="TreeGrafter"/>
</dbReference>
<reference evidence="21 22" key="1">
    <citation type="journal article" date="2021" name="Cell">
        <title>Tracing the genetic footprints of vertebrate landing in non-teleost ray-finned fishes.</title>
        <authorList>
            <person name="Bi X."/>
            <person name="Wang K."/>
            <person name="Yang L."/>
            <person name="Pan H."/>
            <person name="Jiang H."/>
            <person name="Wei Q."/>
            <person name="Fang M."/>
            <person name="Yu H."/>
            <person name="Zhu C."/>
            <person name="Cai Y."/>
            <person name="He Y."/>
            <person name="Gan X."/>
            <person name="Zeng H."/>
            <person name="Yu D."/>
            <person name="Zhu Y."/>
            <person name="Jiang H."/>
            <person name="Qiu Q."/>
            <person name="Yang H."/>
            <person name="Zhang Y.E."/>
            <person name="Wang W."/>
            <person name="Zhu M."/>
            <person name="He S."/>
            <person name="Zhang G."/>
        </authorList>
    </citation>
    <scope>NUCLEOTIDE SEQUENCE [LARGE SCALE GENOMIC DNA]</scope>
    <source>
        <strain evidence="21">Bchr_013</strain>
    </source>
</reference>
<dbReference type="GO" id="GO:0004439">
    <property type="term" value="F:phosphatidylinositol-4,5-bisphosphate 5-phosphatase activity"/>
    <property type="evidence" value="ECO:0007669"/>
    <property type="project" value="UniProtKB-EC"/>
</dbReference>
<dbReference type="GO" id="GO:0046856">
    <property type="term" value="P:phosphatidylinositol dephosphorylation"/>
    <property type="evidence" value="ECO:0007669"/>
    <property type="project" value="InterPro"/>
</dbReference>
<proteinExistence type="inferred from homology"/>
<evidence type="ECO:0000256" key="17">
    <source>
        <dbReference type="ARBA" id="ARBA00080251"/>
    </source>
</evidence>
<evidence type="ECO:0000256" key="2">
    <source>
        <dbReference type="ARBA" id="ARBA00005910"/>
    </source>
</evidence>
<comment type="subcellular location">
    <subcellularLocation>
        <location evidence="1">Cytoplasm</location>
    </subcellularLocation>
</comment>
<dbReference type="EMBL" id="JAATIS010000094">
    <property type="protein sequence ID" value="KAG2471021.1"/>
    <property type="molecule type" value="Genomic_DNA"/>
</dbReference>
<evidence type="ECO:0000259" key="20">
    <source>
        <dbReference type="SMART" id="SM00128"/>
    </source>
</evidence>
<evidence type="ECO:0000256" key="4">
    <source>
        <dbReference type="ARBA" id="ARBA00013044"/>
    </source>
</evidence>
<dbReference type="GO" id="GO:0005886">
    <property type="term" value="C:plasma membrane"/>
    <property type="evidence" value="ECO:0007669"/>
    <property type="project" value="TreeGrafter"/>
</dbReference>
<evidence type="ECO:0000313" key="22">
    <source>
        <dbReference type="Proteomes" id="UP000886611"/>
    </source>
</evidence>
<dbReference type="GO" id="GO:0005737">
    <property type="term" value="C:cytoplasm"/>
    <property type="evidence" value="ECO:0007669"/>
    <property type="project" value="UniProtKB-SubCell"/>
</dbReference>
<evidence type="ECO:0000256" key="3">
    <source>
        <dbReference type="ARBA" id="ARBA00012997"/>
    </source>
</evidence>
<keyword evidence="9" id="KW-0378">Hydrolase</keyword>
<name>A0A8X7XN40_POLSE</name>
<feature type="compositionally biased region" description="Low complexity" evidence="19">
    <location>
        <begin position="151"/>
        <end position="164"/>
    </location>
</feature>
<dbReference type="EC" id="3.1.3.36" evidence="4"/>
<evidence type="ECO:0000256" key="12">
    <source>
        <dbReference type="ARBA" id="ARBA00051894"/>
    </source>
</evidence>
<dbReference type="SUPFAM" id="SSF56219">
    <property type="entry name" value="DNase I-like"/>
    <property type="match status" value="1"/>
</dbReference>
<dbReference type="SMART" id="SM00128">
    <property type="entry name" value="IPPc"/>
    <property type="match status" value="1"/>
</dbReference>
<comment type="catalytic activity">
    <reaction evidence="13">
        <text>1D-myo-inositol 1,3,4,5-tetrakisphosphate + H2O = 1D-myo-inositol 1,3,4-trisphosphate + phosphate</text>
        <dbReference type="Rhea" id="RHEA:11392"/>
        <dbReference type="ChEBI" id="CHEBI:15377"/>
        <dbReference type="ChEBI" id="CHEBI:43474"/>
        <dbReference type="ChEBI" id="CHEBI:57895"/>
        <dbReference type="ChEBI" id="CHEBI:58414"/>
        <dbReference type="EC" id="3.1.3.56"/>
    </reaction>
    <physiologicalReaction direction="left-to-right" evidence="13">
        <dbReference type="Rhea" id="RHEA:11393"/>
    </physiologicalReaction>
</comment>
<evidence type="ECO:0000256" key="16">
    <source>
        <dbReference type="ARBA" id="ARBA00075782"/>
    </source>
</evidence>
<dbReference type="FunFam" id="3.60.10.10:FF:000013">
    <property type="entry name" value="Phosphatidylinositol 4,5-bisphosphate 5-phosphatase A"/>
    <property type="match status" value="1"/>
</dbReference>
<comment type="similarity">
    <text evidence="2">Belongs to the inositol 1,4,5-trisphosphate 5-phosphatase type II family.</text>
</comment>
<evidence type="ECO:0000256" key="7">
    <source>
        <dbReference type="ARBA" id="ARBA00022553"/>
    </source>
</evidence>
<comment type="caution">
    <text evidence="21">The sequence shown here is derived from an EMBL/GenBank/DDBJ whole genome shotgun (WGS) entry which is preliminary data.</text>
</comment>
<evidence type="ECO:0000256" key="6">
    <source>
        <dbReference type="ARBA" id="ARBA00022490"/>
    </source>
</evidence>
<dbReference type="CDD" id="cd09094">
    <property type="entry name" value="INPP5c_INPP5J-like"/>
    <property type="match status" value="1"/>
</dbReference>
<feature type="region of interest" description="Disordered" evidence="19">
    <location>
        <begin position="1"/>
        <end position="111"/>
    </location>
</feature>